<dbReference type="InterPro" id="IPR036361">
    <property type="entry name" value="SAP_dom_sf"/>
</dbReference>
<feature type="region of interest" description="Disordered" evidence="1">
    <location>
        <begin position="174"/>
        <end position="220"/>
    </location>
</feature>
<proteinExistence type="predicted"/>
<sequence>MAAMESLIMTFIKNHDLDEEVTDSLIELVNGCFAVYVKHMSNEWIRTEPAAVGGDKKSKKSSKSKLENPADAESLEELSTCTSVVLNDYCRTHDLRVGGVKNDLVERVWRHLQGESSDKDTSPRSKPKKADTKKELHACFACNAKGKPCGIGATKQFEDKWFCAHHIDNAEEIIEKMNAKKEPEPPKADSSKADSKTESKIKKPSKKPVPPVTEELEEEE</sequence>
<evidence type="ECO:0000256" key="1">
    <source>
        <dbReference type="SAM" id="MobiDB-lite"/>
    </source>
</evidence>
<evidence type="ECO:0008006" key="3">
    <source>
        <dbReference type="Google" id="ProtNLM"/>
    </source>
</evidence>
<organism evidence="2">
    <name type="scientific">viral metagenome</name>
    <dbReference type="NCBI Taxonomy" id="1070528"/>
    <lineage>
        <taxon>unclassified sequences</taxon>
        <taxon>metagenomes</taxon>
        <taxon>organismal metagenomes</taxon>
    </lineage>
</organism>
<reference evidence="2" key="1">
    <citation type="journal article" date="2020" name="Nature">
        <title>Giant virus diversity and host interactions through global metagenomics.</title>
        <authorList>
            <person name="Schulz F."/>
            <person name="Roux S."/>
            <person name="Paez-Espino D."/>
            <person name="Jungbluth S."/>
            <person name="Walsh D.A."/>
            <person name="Denef V.J."/>
            <person name="McMahon K.D."/>
            <person name="Konstantinidis K.T."/>
            <person name="Eloe-Fadrosh E.A."/>
            <person name="Kyrpides N.C."/>
            <person name="Woyke T."/>
        </authorList>
    </citation>
    <scope>NUCLEOTIDE SEQUENCE</scope>
    <source>
        <strain evidence="2">GVMAG-M-3300023184-53</strain>
    </source>
</reference>
<dbReference type="EMBL" id="MN740138">
    <property type="protein sequence ID" value="QHT89281.1"/>
    <property type="molecule type" value="Genomic_DNA"/>
</dbReference>
<feature type="region of interest" description="Disordered" evidence="1">
    <location>
        <begin position="51"/>
        <end position="71"/>
    </location>
</feature>
<dbReference type="AlphaFoldDB" id="A0A6C0I8F4"/>
<feature type="compositionally biased region" description="Basic and acidic residues" evidence="1">
    <location>
        <begin position="174"/>
        <end position="201"/>
    </location>
</feature>
<accession>A0A6C0I8F4</accession>
<dbReference type="SUPFAM" id="SSF68906">
    <property type="entry name" value="SAP domain"/>
    <property type="match status" value="1"/>
</dbReference>
<protein>
    <recommendedName>
        <fullName evidence="3">SAP domain-containing protein</fullName>
    </recommendedName>
</protein>
<name>A0A6C0I8F4_9ZZZZ</name>
<evidence type="ECO:0000313" key="2">
    <source>
        <dbReference type="EMBL" id="QHT89281.1"/>
    </source>
</evidence>